<dbReference type="EMBL" id="AODE01000033">
    <property type="protein sequence ID" value="EUJ26057.1"/>
    <property type="molecule type" value="Genomic_DNA"/>
</dbReference>
<keyword evidence="1" id="KW-1133">Transmembrane helix</keyword>
<dbReference type="STRING" id="1265820.PCORN_15461"/>
<gene>
    <name evidence="2" type="ORF">PCORN_15461</name>
</gene>
<feature type="transmembrane region" description="Helical" evidence="1">
    <location>
        <begin position="33"/>
        <end position="66"/>
    </location>
</feature>
<accession>W7BJG6</accession>
<dbReference type="AlphaFoldDB" id="W7BJG6"/>
<evidence type="ECO:0000313" key="2">
    <source>
        <dbReference type="EMBL" id="EUJ26057.1"/>
    </source>
</evidence>
<comment type="caution">
    <text evidence="2">The sequence shown here is derived from an EMBL/GenBank/DDBJ whole genome shotgun (WGS) entry which is preliminary data.</text>
</comment>
<evidence type="ECO:0000313" key="3">
    <source>
        <dbReference type="Proteomes" id="UP000019254"/>
    </source>
</evidence>
<name>W7BJG6_9LIST</name>
<evidence type="ECO:0000256" key="1">
    <source>
        <dbReference type="SAM" id="Phobius"/>
    </source>
</evidence>
<keyword evidence="1" id="KW-0472">Membrane</keyword>
<organism evidence="2 3">
    <name type="scientific">Listeria cornellensis FSL F6-0969</name>
    <dbReference type="NCBI Taxonomy" id="1265820"/>
    <lineage>
        <taxon>Bacteria</taxon>
        <taxon>Bacillati</taxon>
        <taxon>Bacillota</taxon>
        <taxon>Bacilli</taxon>
        <taxon>Bacillales</taxon>
        <taxon>Listeriaceae</taxon>
        <taxon>Listeria</taxon>
    </lineage>
</organism>
<keyword evidence="1" id="KW-0812">Transmembrane</keyword>
<sequence length="78" mass="8218">MTDKYKTSASMKVTFIFDNKNNELDSQMQTVGVYAFGGAIVLGAVACIIGALGIEILIGAASLLLIGIKSVLDKVTHK</sequence>
<proteinExistence type="predicted"/>
<dbReference type="PATRIC" id="fig|1265820.5.peg.3063"/>
<keyword evidence="3" id="KW-1185">Reference proteome</keyword>
<protein>
    <submittedName>
        <fullName evidence="2">Uncharacterized protein</fullName>
    </submittedName>
</protein>
<reference evidence="2 3" key="1">
    <citation type="journal article" date="2014" name="Int. J. Syst. Evol. Microbiol.">
        <title>Listeria floridensis sp. nov., Listeria aquatica sp. nov., Listeria cornellensis sp. nov., Listeria riparia sp. nov. and Listeria grandensis sp. nov., from agricultural and natural environments.</title>
        <authorList>
            <person name="den Bakker H.C."/>
            <person name="Warchocki S."/>
            <person name="Wright E.M."/>
            <person name="Allred A.F."/>
            <person name="Ahlstrom C."/>
            <person name="Manuel C.S."/>
            <person name="Stasiewicz M.J."/>
            <person name="Burrell A."/>
            <person name="Roof S."/>
            <person name="Strawn L."/>
            <person name="Fortes E.D."/>
            <person name="Nightingale K.K."/>
            <person name="Kephart D."/>
            <person name="Wiedmann M."/>
        </authorList>
    </citation>
    <scope>NUCLEOTIDE SEQUENCE [LARGE SCALE GENOMIC DNA]</scope>
    <source>
        <strain evidence="3">FSL F6-969</strain>
    </source>
</reference>
<dbReference type="Proteomes" id="UP000019254">
    <property type="component" value="Unassembled WGS sequence"/>
</dbReference>